<reference evidence="3 4" key="1">
    <citation type="submission" date="2017-05" db="EMBL/GenBank/DDBJ databases">
        <title>Complete and WGS of Bordetella genogroups.</title>
        <authorList>
            <person name="Spilker T."/>
            <person name="LiPuma J."/>
        </authorList>
    </citation>
    <scope>NUCLEOTIDE SEQUENCE [LARGE SCALE GENOMIC DNA]</scope>
    <source>
        <strain evidence="3 4">AU19157</strain>
    </source>
</reference>
<dbReference type="SUPFAM" id="SSF53850">
    <property type="entry name" value="Periplasmic binding protein-like II"/>
    <property type="match status" value="1"/>
</dbReference>
<comment type="similarity">
    <text evidence="1">Belongs to the UPF0065 (bug) family.</text>
</comment>
<protein>
    <submittedName>
        <fullName evidence="3">ABC transporter substrate-binding protein</fullName>
    </submittedName>
</protein>
<dbReference type="Proteomes" id="UP000194151">
    <property type="component" value="Chromosome"/>
</dbReference>
<gene>
    <name evidence="3" type="ORF">CAL12_13650</name>
</gene>
<dbReference type="RefSeq" id="WP_086064941.1">
    <property type="nucleotide sequence ID" value="NZ_CP021108.1"/>
</dbReference>
<dbReference type="Pfam" id="PF03401">
    <property type="entry name" value="TctC"/>
    <property type="match status" value="1"/>
</dbReference>
<dbReference type="STRING" id="1416806.CAL12_13650"/>
<dbReference type="Gene3D" id="3.40.190.10">
    <property type="entry name" value="Periplasmic binding protein-like II"/>
    <property type="match status" value="1"/>
</dbReference>
<dbReference type="Gene3D" id="3.40.190.150">
    <property type="entry name" value="Bordetella uptake gene, domain 1"/>
    <property type="match status" value="1"/>
</dbReference>
<sequence>MKWFKRNAAALLGVLSVCTVGAATAEPVAAQFHPTQPVRMVVAYVPGGATDLIARIMSEKLGKLWNQQVVVENRPGASGMIGADNVVKAKPDGYTLLLGYTPEVSINKLVYNKMMYDPLTDLTAISLVAEAPLILVSGPKLPVKSFKELLALGKQPGQHRSIAFGSPGTGGQQHLAGELLRVRTGLDMLHVPYKGTGAAVADLVGGQIDVFFATTPPLLGNIRAGKLHPLLVTGPARQPLLPDTPTVDELGLKDFHLSNWFGVFGPAGMDKQVTAGIAADVAAVLKDPATVKAMDDNGLTIHYLPPDGFRQFIAKEMDLYTGIIAATGVPKQ</sequence>
<dbReference type="AlphaFoldDB" id="A0A1W6YKZ1"/>
<evidence type="ECO:0000256" key="2">
    <source>
        <dbReference type="SAM" id="SignalP"/>
    </source>
</evidence>
<dbReference type="InterPro" id="IPR005064">
    <property type="entry name" value="BUG"/>
</dbReference>
<dbReference type="PANTHER" id="PTHR42928:SF5">
    <property type="entry name" value="BLR1237 PROTEIN"/>
    <property type="match status" value="1"/>
</dbReference>
<dbReference type="OrthoDB" id="8651822at2"/>
<keyword evidence="2" id="KW-0732">Signal</keyword>
<dbReference type="PIRSF" id="PIRSF017082">
    <property type="entry name" value="YflP"/>
    <property type="match status" value="1"/>
</dbReference>
<evidence type="ECO:0000256" key="1">
    <source>
        <dbReference type="ARBA" id="ARBA00006987"/>
    </source>
</evidence>
<name>A0A1W6YKZ1_9BORD</name>
<organism evidence="3 4">
    <name type="scientific">Bordetella genomosp. 8</name>
    <dbReference type="NCBI Taxonomy" id="1416806"/>
    <lineage>
        <taxon>Bacteria</taxon>
        <taxon>Pseudomonadati</taxon>
        <taxon>Pseudomonadota</taxon>
        <taxon>Betaproteobacteria</taxon>
        <taxon>Burkholderiales</taxon>
        <taxon>Alcaligenaceae</taxon>
        <taxon>Bordetella</taxon>
    </lineage>
</organism>
<evidence type="ECO:0000313" key="4">
    <source>
        <dbReference type="Proteomes" id="UP000194151"/>
    </source>
</evidence>
<accession>A0A1W6YKZ1</accession>
<keyword evidence="4" id="KW-1185">Reference proteome</keyword>
<dbReference type="CDD" id="cd07012">
    <property type="entry name" value="PBP2_Bug_TTT"/>
    <property type="match status" value="1"/>
</dbReference>
<feature type="signal peptide" evidence="2">
    <location>
        <begin position="1"/>
        <end position="25"/>
    </location>
</feature>
<dbReference type="EMBL" id="CP021108">
    <property type="protein sequence ID" value="ARP81756.1"/>
    <property type="molecule type" value="Genomic_DNA"/>
</dbReference>
<dbReference type="PANTHER" id="PTHR42928">
    <property type="entry name" value="TRICARBOXYLATE-BINDING PROTEIN"/>
    <property type="match status" value="1"/>
</dbReference>
<feature type="chain" id="PRO_5012981223" evidence="2">
    <location>
        <begin position="26"/>
        <end position="332"/>
    </location>
</feature>
<dbReference type="KEGG" id="bgv:CAL12_13650"/>
<proteinExistence type="inferred from homology"/>
<dbReference type="InterPro" id="IPR042100">
    <property type="entry name" value="Bug_dom1"/>
</dbReference>
<evidence type="ECO:0000313" key="3">
    <source>
        <dbReference type="EMBL" id="ARP81756.1"/>
    </source>
</evidence>